<dbReference type="InterPro" id="IPR018044">
    <property type="entry name" value="Peptidase_S11"/>
</dbReference>
<dbReference type="PANTHER" id="PTHR21581:SF33">
    <property type="entry name" value="D-ALANYL-D-ALANINE CARBOXYPEPTIDASE DACB"/>
    <property type="match status" value="1"/>
</dbReference>
<dbReference type="GO" id="GO:0009252">
    <property type="term" value="P:peptidoglycan biosynthetic process"/>
    <property type="evidence" value="ECO:0007669"/>
    <property type="project" value="UniProtKB-KW"/>
</dbReference>
<feature type="domain" description="Peptidase S11 D-alanyl-D-alanine carboxypeptidase A N-terminal" evidence="11">
    <location>
        <begin position="31"/>
        <end position="255"/>
    </location>
</feature>
<evidence type="ECO:0000256" key="4">
    <source>
        <dbReference type="ARBA" id="ARBA00022960"/>
    </source>
</evidence>
<gene>
    <name evidence="12" type="ORF">N783_16550</name>
</gene>
<feature type="binding site" evidence="8">
    <location>
        <position position="226"/>
    </location>
    <ligand>
        <name>substrate</name>
    </ligand>
</feature>
<dbReference type="GO" id="GO:0009002">
    <property type="term" value="F:serine-type D-Ala-D-Ala carboxypeptidase activity"/>
    <property type="evidence" value="ECO:0007669"/>
    <property type="project" value="InterPro"/>
</dbReference>
<dbReference type="InterPro" id="IPR001967">
    <property type="entry name" value="Peptidase_S11_N"/>
</dbReference>
<keyword evidence="4" id="KW-0133">Cell shape</keyword>
<feature type="active site" description="Acyl-ester intermediate" evidence="7">
    <location>
        <position position="63"/>
    </location>
</feature>
<dbReference type="RefSeq" id="WP_027446023.1">
    <property type="nucleotide sequence ID" value="NZ_AULJ01000019.1"/>
</dbReference>
<keyword evidence="12" id="KW-0645">Protease</keyword>
<evidence type="ECO:0000256" key="9">
    <source>
        <dbReference type="RuleBase" id="RU004016"/>
    </source>
</evidence>
<sequence>MKKQFSLIITMIFFIFLISIPKTIAQPDPLPPEVNSEAVILIESNSGKVLYTKNAGKEMYPASLTKIATAIYAIEKGNLDEMVTVTKEARSIEGTRVYLDEGEKVTLKKLLQGLLINSGNDAGVAIAQHMSGSEEQFAADLNEYLTSEVGVENTTFANPHGLFDPKHVTTAKDLVKITQYAMKNEVFRELFGTKSLKWDGEAWDTTLYTHHKLMREDPYEGITGGKTGYVDESGFTLATSAKRNNLSLIVITLNSERQSIAYEDTKKLLDYGFDNFKISSFSKGEEFYVTHPVQDQLMYGVSNGEMLNVINDAEKVQGISPLIEMKNKKDDKQYKSLTSNSKEEEDDSSLMASLSIIIVLLLLMVFCFILYKTKLSKENFFKRS</sequence>
<evidence type="ECO:0000256" key="5">
    <source>
        <dbReference type="ARBA" id="ARBA00022984"/>
    </source>
</evidence>
<evidence type="ECO:0000313" key="12">
    <source>
        <dbReference type="EMBL" id="KGX84605.1"/>
    </source>
</evidence>
<organism evidence="12 13">
    <name type="scientific">Pontibacillus marinus BH030004 = DSM 16465</name>
    <dbReference type="NCBI Taxonomy" id="1385511"/>
    <lineage>
        <taxon>Bacteria</taxon>
        <taxon>Bacillati</taxon>
        <taxon>Bacillota</taxon>
        <taxon>Bacilli</taxon>
        <taxon>Bacillales</taxon>
        <taxon>Bacillaceae</taxon>
        <taxon>Pontibacillus</taxon>
    </lineage>
</organism>
<feature type="transmembrane region" description="Helical" evidence="10">
    <location>
        <begin position="350"/>
        <end position="371"/>
    </location>
</feature>
<evidence type="ECO:0000256" key="2">
    <source>
        <dbReference type="ARBA" id="ARBA00022729"/>
    </source>
</evidence>
<dbReference type="AlphaFoldDB" id="A0A0A5G0M0"/>
<protein>
    <submittedName>
        <fullName evidence="12">D-alanyl-D-alanine carboxypeptidase</fullName>
    </submittedName>
</protein>
<dbReference type="Pfam" id="PF00768">
    <property type="entry name" value="Peptidase_S11"/>
    <property type="match status" value="1"/>
</dbReference>
<keyword evidence="3" id="KW-0378">Hydrolase</keyword>
<evidence type="ECO:0000256" key="7">
    <source>
        <dbReference type="PIRSR" id="PIRSR618044-1"/>
    </source>
</evidence>
<dbReference type="GO" id="GO:0006508">
    <property type="term" value="P:proteolysis"/>
    <property type="evidence" value="ECO:0007669"/>
    <property type="project" value="InterPro"/>
</dbReference>
<feature type="active site" evidence="7">
    <location>
        <position position="118"/>
    </location>
</feature>
<dbReference type="InterPro" id="IPR012338">
    <property type="entry name" value="Beta-lactam/transpept-like"/>
</dbReference>
<evidence type="ECO:0000256" key="1">
    <source>
        <dbReference type="ARBA" id="ARBA00007164"/>
    </source>
</evidence>
<keyword evidence="10" id="KW-0472">Membrane</keyword>
<dbReference type="OrthoDB" id="9791132at2"/>
<dbReference type="eggNOG" id="COG1686">
    <property type="taxonomic scope" value="Bacteria"/>
</dbReference>
<keyword evidence="2" id="KW-0732">Signal</keyword>
<keyword evidence="10" id="KW-0812">Transmembrane</keyword>
<evidence type="ECO:0000256" key="8">
    <source>
        <dbReference type="PIRSR" id="PIRSR618044-2"/>
    </source>
</evidence>
<keyword evidence="5" id="KW-0573">Peptidoglycan synthesis</keyword>
<dbReference type="Gene3D" id="3.40.710.10">
    <property type="entry name" value="DD-peptidase/beta-lactamase superfamily"/>
    <property type="match status" value="1"/>
</dbReference>
<evidence type="ECO:0000256" key="6">
    <source>
        <dbReference type="ARBA" id="ARBA00023316"/>
    </source>
</evidence>
<evidence type="ECO:0000256" key="10">
    <source>
        <dbReference type="SAM" id="Phobius"/>
    </source>
</evidence>
<comment type="similarity">
    <text evidence="1 9">Belongs to the peptidase S11 family.</text>
</comment>
<accession>A0A0A5G0M0</accession>
<dbReference type="PRINTS" id="PR00725">
    <property type="entry name" value="DADACBPTASE1"/>
</dbReference>
<dbReference type="EMBL" id="AVPF01000052">
    <property type="protein sequence ID" value="KGX84605.1"/>
    <property type="molecule type" value="Genomic_DNA"/>
</dbReference>
<feature type="active site" description="Proton acceptor" evidence="7">
    <location>
        <position position="66"/>
    </location>
</feature>
<dbReference type="SUPFAM" id="SSF56601">
    <property type="entry name" value="beta-lactamase/transpeptidase-like"/>
    <property type="match status" value="1"/>
</dbReference>
<dbReference type="PANTHER" id="PTHR21581">
    <property type="entry name" value="D-ALANYL-D-ALANINE CARBOXYPEPTIDASE"/>
    <property type="match status" value="1"/>
</dbReference>
<name>A0A0A5G0M0_9BACI</name>
<keyword evidence="12" id="KW-0121">Carboxypeptidase</keyword>
<evidence type="ECO:0000313" key="13">
    <source>
        <dbReference type="Proteomes" id="UP000030403"/>
    </source>
</evidence>
<evidence type="ECO:0000256" key="3">
    <source>
        <dbReference type="ARBA" id="ARBA00022801"/>
    </source>
</evidence>
<evidence type="ECO:0000259" key="11">
    <source>
        <dbReference type="Pfam" id="PF00768"/>
    </source>
</evidence>
<reference evidence="12 13" key="1">
    <citation type="submission" date="2013-08" db="EMBL/GenBank/DDBJ databases">
        <authorList>
            <person name="Huang J."/>
            <person name="Wang G."/>
        </authorList>
    </citation>
    <scope>NUCLEOTIDE SEQUENCE [LARGE SCALE GENOMIC DNA]</scope>
    <source>
        <strain evidence="12 13">BH030004</strain>
    </source>
</reference>
<dbReference type="GO" id="GO:0008360">
    <property type="term" value="P:regulation of cell shape"/>
    <property type="evidence" value="ECO:0007669"/>
    <property type="project" value="UniProtKB-KW"/>
</dbReference>
<proteinExistence type="inferred from homology"/>
<dbReference type="GO" id="GO:0071555">
    <property type="term" value="P:cell wall organization"/>
    <property type="evidence" value="ECO:0007669"/>
    <property type="project" value="UniProtKB-KW"/>
</dbReference>
<dbReference type="STRING" id="1385511.GCA_000425225_02008"/>
<keyword evidence="10" id="KW-1133">Transmembrane helix</keyword>
<keyword evidence="13" id="KW-1185">Reference proteome</keyword>
<keyword evidence="6" id="KW-0961">Cell wall biogenesis/degradation</keyword>
<dbReference type="Proteomes" id="UP000030403">
    <property type="component" value="Unassembled WGS sequence"/>
</dbReference>
<comment type="caution">
    <text evidence="12">The sequence shown here is derived from an EMBL/GenBank/DDBJ whole genome shotgun (WGS) entry which is preliminary data.</text>
</comment>